<dbReference type="Proteomes" id="UP000593594">
    <property type="component" value="Chromosome"/>
</dbReference>
<dbReference type="InterPro" id="IPR036736">
    <property type="entry name" value="ACP-like_sf"/>
</dbReference>
<proteinExistence type="predicted"/>
<organism evidence="2 3">
    <name type="scientific">Kaustia mangrovi</name>
    <dbReference type="NCBI Taxonomy" id="2593653"/>
    <lineage>
        <taxon>Bacteria</taxon>
        <taxon>Pseudomonadati</taxon>
        <taxon>Pseudomonadota</taxon>
        <taxon>Alphaproteobacteria</taxon>
        <taxon>Hyphomicrobiales</taxon>
        <taxon>Parvibaculaceae</taxon>
        <taxon>Kaustia</taxon>
    </lineage>
</organism>
<dbReference type="RefSeq" id="WP_213163675.1">
    <property type="nucleotide sequence ID" value="NZ_CP058214.1"/>
</dbReference>
<dbReference type="Pfam" id="PF00550">
    <property type="entry name" value="PP-binding"/>
    <property type="match status" value="1"/>
</dbReference>
<keyword evidence="3" id="KW-1185">Reference proteome</keyword>
<protein>
    <submittedName>
        <fullName evidence="2">Acyl carrier protein</fullName>
    </submittedName>
</protein>
<evidence type="ECO:0000313" key="2">
    <source>
        <dbReference type="EMBL" id="QPC42443.1"/>
    </source>
</evidence>
<evidence type="ECO:0000313" key="3">
    <source>
        <dbReference type="Proteomes" id="UP000593594"/>
    </source>
</evidence>
<sequence>MTAMEEARAVLASALGVSPGDIAEDTRIGTIEAWDSLGHMRLLLEIETALGHELDPDDAMGIESLEDVARVLAGRAA</sequence>
<dbReference type="SUPFAM" id="SSF47336">
    <property type="entry name" value="ACP-like"/>
    <property type="match status" value="1"/>
</dbReference>
<dbReference type="KEGG" id="kmn:HW532_06815"/>
<dbReference type="InterPro" id="IPR009081">
    <property type="entry name" value="PP-bd_ACP"/>
</dbReference>
<dbReference type="EMBL" id="CP058214">
    <property type="protein sequence ID" value="QPC42443.1"/>
    <property type="molecule type" value="Genomic_DNA"/>
</dbReference>
<reference evidence="2 3" key="1">
    <citation type="submission" date="2020-06" db="EMBL/GenBank/DDBJ databases">
        <title>Genome sequence of 2 isolates from Red Sea Mangroves.</title>
        <authorList>
            <person name="Sefrji F."/>
            <person name="Michoud G."/>
            <person name="Merlino G."/>
            <person name="Daffonchio D."/>
        </authorList>
    </citation>
    <scope>NUCLEOTIDE SEQUENCE [LARGE SCALE GENOMIC DNA]</scope>
    <source>
        <strain evidence="2 3">R1DC25</strain>
    </source>
</reference>
<accession>A0A7S8C304</accession>
<feature type="domain" description="Carrier" evidence="1">
    <location>
        <begin position="1"/>
        <end position="76"/>
    </location>
</feature>
<gene>
    <name evidence="2" type="ORF">HW532_06815</name>
</gene>
<dbReference type="AlphaFoldDB" id="A0A7S8C304"/>
<evidence type="ECO:0000259" key="1">
    <source>
        <dbReference type="PROSITE" id="PS50075"/>
    </source>
</evidence>
<dbReference type="PROSITE" id="PS50075">
    <property type="entry name" value="CARRIER"/>
    <property type="match status" value="1"/>
</dbReference>
<name>A0A7S8C304_9HYPH</name>
<dbReference type="Gene3D" id="1.10.1200.10">
    <property type="entry name" value="ACP-like"/>
    <property type="match status" value="1"/>
</dbReference>